<dbReference type="RefSeq" id="WP_142703849.1">
    <property type="nucleotide sequence ID" value="NZ_VIRS01000004.1"/>
</dbReference>
<evidence type="ECO:0000313" key="2">
    <source>
        <dbReference type="EMBL" id="TQS45648.1"/>
    </source>
</evidence>
<keyword evidence="3" id="KW-1185">Reference proteome</keyword>
<gene>
    <name evidence="2" type="ORF">FL583_07945</name>
</gene>
<protein>
    <submittedName>
        <fullName evidence="2">Uncharacterized protein</fullName>
    </submittedName>
</protein>
<sequence length="130" mass="13469">MPTRDFAVEFGPVVGEPEGTDSGVAEIGAELLADADPVAAGGPEPGWSERGNSHATSPTSKLRTVANSATSVSRRVVVRRLPELLRTSPPEAGGRFESMVTRRIMHAPGGAGTPTDLISRTADSAETESS</sequence>
<comment type="caution">
    <text evidence="2">The sequence shown here is derived from an EMBL/GenBank/DDBJ whole genome shotgun (WGS) entry which is preliminary data.</text>
</comment>
<feature type="region of interest" description="Disordered" evidence="1">
    <location>
        <begin position="34"/>
        <end position="69"/>
    </location>
</feature>
<feature type="region of interest" description="Disordered" evidence="1">
    <location>
        <begin position="106"/>
        <end position="130"/>
    </location>
</feature>
<dbReference type="Proteomes" id="UP000317982">
    <property type="component" value="Unassembled WGS sequence"/>
</dbReference>
<organism evidence="2 3">
    <name type="scientific">Cryptosporangium phraense</name>
    <dbReference type="NCBI Taxonomy" id="2593070"/>
    <lineage>
        <taxon>Bacteria</taxon>
        <taxon>Bacillati</taxon>
        <taxon>Actinomycetota</taxon>
        <taxon>Actinomycetes</taxon>
        <taxon>Cryptosporangiales</taxon>
        <taxon>Cryptosporangiaceae</taxon>
        <taxon>Cryptosporangium</taxon>
    </lineage>
</organism>
<feature type="region of interest" description="Disordered" evidence="1">
    <location>
        <begin position="1"/>
        <end position="22"/>
    </location>
</feature>
<dbReference type="EMBL" id="VIRS01000004">
    <property type="protein sequence ID" value="TQS45648.1"/>
    <property type="molecule type" value="Genomic_DNA"/>
</dbReference>
<feature type="compositionally biased region" description="Polar residues" evidence="1">
    <location>
        <begin position="53"/>
        <end position="69"/>
    </location>
</feature>
<reference evidence="2 3" key="1">
    <citation type="submission" date="2019-07" db="EMBL/GenBank/DDBJ databases">
        <title>Cryptosporangium phraense sp. nov., isolated from plant litter.</title>
        <authorList>
            <person name="Suriyachadkun C."/>
        </authorList>
    </citation>
    <scope>NUCLEOTIDE SEQUENCE [LARGE SCALE GENOMIC DNA]</scope>
    <source>
        <strain evidence="2 3">A-T 5661</strain>
    </source>
</reference>
<name>A0A545AWE8_9ACTN</name>
<dbReference type="InParanoid" id="A0A545AWE8"/>
<evidence type="ECO:0000313" key="3">
    <source>
        <dbReference type="Proteomes" id="UP000317982"/>
    </source>
</evidence>
<proteinExistence type="predicted"/>
<accession>A0A545AWE8</accession>
<dbReference type="AlphaFoldDB" id="A0A545AWE8"/>
<evidence type="ECO:0000256" key="1">
    <source>
        <dbReference type="SAM" id="MobiDB-lite"/>
    </source>
</evidence>